<reference evidence="3" key="1">
    <citation type="journal article" date="2015" name="ISME J.">
        <title>Draft Genome Sequence of Streptomyces incarnatus NRRL8089, which Produces the Nucleoside Antibiotic Sinefungin.</title>
        <authorList>
            <person name="Oshima K."/>
            <person name="Hattori M."/>
            <person name="Shimizu H."/>
            <person name="Fukuda K."/>
            <person name="Nemoto M."/>
            <person name="Inagaki K."/>
            <person name="Tamura T."/>
        </authorList>
    </citation>
    <scope>NUCLEOTIDE SEQUENCE</scope>
    <source>
        <strain evidence="3">FACHB-1375</strain>
    </source>
</reference>
<dbReference type="SUPFAM" id="SSF53335">
    <property type="entry name" value="S-adenosyl-L-methionine-dependent methyltransferases"/>
    <property type="match status" value="2"/>
</dbReference>
<feature type="domain" description="Methyltransferase type 11" evidence="1">
    <location>
        <begin position="325"/>
        <end position="418"/>
    </location>
</feature>
<dbReference type="InterPro" id="IPR029063">
    <property type="entry name" value="SAM-dependent_MTases_sf"/>
</dbReference>
<dbReference type="PANTHER" id="PTHR43591">
    <property type="entry name" value="METHYLTRANSFERASE"/>
    <property type="match status" value="1"/>
</dbReference>
<keyword evidence="3" id="KW-0489">Methyltransferase</keyword>
<dbReference type="Pfam" id="PF08241">
    <property type="entry name" value="Methyltransf_11"/>
    <property type="match status" value="1"/>
</dbReference>
<sequence>MDFHLDTLSNLPNVTVFTAYQKEELEEVYQSLAWGYFGNLSDVSNQDFQKIWGRTKNDTISSSDLTASSRLLIVRCGKGKTAIWLAQQTGCEVVGVDMSEVCIANAIAQAQNHPSLRLSFHQAEATSLPFPDGWFTHVLCQGTLAKIPETELALGEIHRVLQERGTFMFDEMVTPGSALSEVVATQVDRQEELTSTWSPDDWREKLAQLSFLVLEAEDLSEIVKQNGKVLSQMQQLDRSEQSYLDRKIWEAIDSGKVEWWFYKCQKVTNWLSWICDTSNTEELRLKYDIWASAYEADVEKHWRFMTENAALTLEKVLPVKEAFILDAGAGTGLVGEALAKRGYTNIVAADLSEEMLASARNKQVYKVLHQCNLEDPQAFDSLETFDAIIAAGMFAYAHAGVGVLQNLFRFLKPGGLFVATMRSDYYKEMERALFELPWSLIAQSEFKIYENEVMYILVFRK</sequence>
<keyword evidence="4" id="KW-1185">Reference proteome</keyword>
<dbReference type="PANTHER" id="PTHR43591:SF110">
    <property type="entry name" value="RHODANESE DOMAIN-CONTAINING PROTEIN"/>
    <property type="match status" value="1"/>
</dbReference>
<comment type="caution">
    <text evidence="3">The sequence shown here is derived from an EMBL/GenBank/DDBJ whole genome shotgun (WGS) entry which is preliminary data.</text>
</comment>
<keyword evidence="3" id="KW-0808">Transferase</keyword>
<organism evidence="3 4">
    <name type="scientific">Aerosakkonema funiforme FACHB-1375</name>
    <dbReference type="NCBI Taxonomy" id="2949571"/>
    <lineage>
        <taxon>Bacteria</taxon>
        <taxon>Bacillati</taxon>
        <taxon>Cyanobacteriota</taxon>
        <taxon>Cyanophyceae</taxon>
        <taxon>Oscillatoriophycideae</taxon>
        <taxon>Aerosakkonematales</taxon>
        <taxon>Aerosakkonemataceae</taxon>
        <taxon>Aerosakkonema</taxon>
    </lineage>
</organism>
<evidence type="ECO:0000259" key="2">
    <source>
        <dbReference type="Pfam" id="PF13847"/>
    </source>
</evidence>
<dbReference type="Proteomes" id="UP000641646">
    <property type="component" value="Unassembled WGS sequence"/>
</dbReference>
<feature type="domain" description="Methyltransferase" evidence="2">
    <location>
        <begin position="76"/>
        <end position="205"/>
    </location>
</feature>
<accession>A0A926VFZ5</accession>
<evidence type="ECO:0000313" key="3">
    <source>
        <dbReference type="EMBL" id="MBD2182052.1"/>
    </source>
</evidence>
<dbReference type="InterPro" id="IPR025714">
    <property type="entry name" value="Methyltranfer_dom"/>
</dbReference>
<proteinExistence type="predicted"/>
<reference evidence="3" key="2">
    <citation type="submission" date="2020-08" db="EMBL/GenBank/DDBJ databases">
        <authorList>
            <person name="Chen M."/>
            <person name="Teng W."/>
            <person name="Zhao L."/>
            <person name="Hu C."/>
            <person name="Zhou Y."/>
            <person name="Han B."/>
            <person name="Song L."/>
            <person name="Shu W."/>
        </authorList>
    </citation>
    <scope>NUCLEOTIDE SEQUENCE</scope>
    <source>
        <strain evidence="3">FACHB-1375</strain>
    </source>
</reference>
<dbReference type="RefSeq" id="WP_190464864.1">
    <property type="nucleotide sequence ID" value="NZ_JACJPW010000030.1"/>
</dbReference>
<protein>
    <submittedName>
        <fullName evidence="3">Class I SAM-dependent methyltransferase</fullName>
    </submittedName>
</protein>
<evidence type="ECO:0000313" key="4">
    <source>
        <dbReference type="Proteomes" id="UP000641646"/>
    </source>
</evidence>
<dbReference type="AlphaFoldDB" id="A0A926VFZ5"/>
<evidence type="ECO:0000259" key="1">
    <source>
        <dbReference type="Pfam" id="PF08241"/>
    </source>
</evidence>
<dbReference type="InterPro" id="IPR013216">
    <property type="entry name" value="Methyltransf_11"/>
</dbReference>
<dbReference type="CDD" id="cd02440">
    <property type="entry name" value="AdoMet_MTases"/>
    <property type="match status" value="2"/>
</dbReference>
<dbReference type="EMBL" id="JACJPW010000030">
    <property type="protein sequence ID" value="MBD2182052.1"/>
    <property type="molecule type" value="Genomic_DNA"/>
</dbReference>
<dbReference type="Gene3D" id="3.40.50.150">
    <property type="entry name" value="Vaccinia Virus protein VP39"/>
    <property type="match status" value="2"/>
</dbReference>
<name>A0A926VFZ5_9CYAN</name>
<dbReference type="Pfam" id="PF13847">
    <property type="entry name" value="Methyltransf_31"/>
    <property type="match status" value="1"/>
</dbReference>
<dbReference type="GO" id="GO:0008757">
    <property type="term" value="F:S-adenosylmethionine-dependent methyltransferase activity"/>
    <property type="evidence" value="ECO:0007669"/>
    <property type="project" value="InterPro"/>
</dbReference>
<gene>
    <name evidence="3" type="ORF">H6G03_13195</name>
</gene>
<dbReference type="GO" id="GO:0032259">
    <property type="term" value="P:methylation"/>
    <property type="evidence" value="ECO:0007669"/>
    <property type="project" value="UniProtKB-KW"/>
</dbReference>